<accession>A0ABT2AKY0</accession>
<proteinExistence type="predicted"/>
<keyword evidence="5" id="KW-1185">Reference proteome</keyword>
<dbReference type="PROSITE" id="PS51832">
    <property type="entry name" value="HD_GYP"/>
    <property type="match status" value="1"/>
</dbReference>
<dbReference type="CDD" id="cd00077">
    <property type="entry name" value="HDc"/>
    <property type="match status" value="1"/>
</dbReference>
<evidence type="ECO:0000313" key="4">
    <source>
        <dbReference type="EMBL" id="MCS0596875.1"/>
    </source>
</evidence>
<dbReference type="PANTHER" id="PTHR45228:SF5">
    <property type="entry name" value="CYCLIC DI-GMP PHOSPHODIESTERASE VC_1348-RELATED"/>
    <property type="match status" value="1"/>
</dbReference>
<evidence type="ECO:0000259" key="3">
    <source>
        <dbReference type="PROSITE" id="PS51832"/>
    </source>
</evidence>
<dbReference type="Gene3D" id="3.40.50.2300">
    <property type="match status" value="1"/>
</dbReference>
<dbReference type="InterPro" id="IPR011006">
    <property type="entry name" value="CheY-like_superfamily"/>
</dbReference>
<dbReference type="EMBL" id="JANUHA010000006">
    <property type="protein sequence ID" value="MCS0596875.1"/>
    <property type="molecule type" value="Genomic_DNA"/>
</dbReference>
<keyword evidence="1" id="KW-0597">Phosphoprotein</keyword>
<evidence type="ECO:0000259" key="2">
    <source>
        <dbReference type="PROSITE" id="PS50110"/>
    </source>
</evidence>
<sequence length="382" mass="42711">MNAASQPKPDKPTILIVDDTPDNIMLLSRLLKDKYHTKVANNGTTALQVASATPDLDLILLDVMMPGMDGYETCRQLKSNPATSDIPVIFLTAKNQIEDEAMGLSVGAVDYLGKPISPPILFARVNTHLTLRSARKLLQEHNQNLERIVQQRTAQLLLMQEALILAMASMVETRDGKVHENNGGNHLRRTQHYMRALALKLRNHPRFAAHLTDENIDLLYKSAPLCDIGKVGLPDHILQKRGKLDPEEFEIMKLHAAYGRDTIMLAEKHLGGSNSFLMFAREISYSHQEKWDGSGYPESLSGEEIPVSARLMAVADVYDALISRRVYKPPFSHEQSLEIMRQGRGTHFDPDVLDAFFAIEEEFARIAQEYRDTEEGEGGSGA</sequence>
<dbReference type="SUPFAM" id="SSF109604">
    <property type="entry name" value="HD-domain/PDEase-like"/>
    <property type="match status" value="1"/>
</dbReference>
<dbReference type="CDD" id="cd19920">
    <property type="entry name" value="REC_PA4781-like"/>
    <property type="match status" value="1"/>
</dbReference>
<evidence type="ECO:0000256" key="1">
    <source>
        <dbReference type="PROSITE-ProRule" id="PRU00169"/>
    </source>
</evidence>
<dbReference type="PANTHER" id="PTHR45228">
    <property type="entry name" value="CYCLIC DI-GMP PHOSPHODIESTERASE TM_0186-RELATED"/>
    <property type="match status" value="1"/>
</dbReference>
<gene>
    <name evidence="4" type="ORF">NX780_10980</name>
</gene>
<dbReference type="InterPro" id="IPR037522">
    <property type="entry name" value="HD_GYP_dom"/>
</dbReference>
<evidence type="ECO:0000313" key="5">
    <source>
        <dbReference type="Proteomes" id="UP001206572"/>
    </source>
</evidence>
<comment type="caution">
    <text evidence="4">The sequence shown here is derived from an EMBL/GenBank/DDBJ whole genome shotgun (WGS) entry which is preliminary data.</text>
</comment>
<dbReference type="Gene3D" id="1.10.3210.10">
    <property type="entry name" value="Hypothetical protein af1432"/>
    <property type="match status" value="1"/>
</dbReference>
<dbReference type="RefSeq" id="WP_258827906.1">
    <property type="nucleotide sequence ID" value="NZ_JANUHA010000006.1"/>
</dbReference>
<organism evidence="4 5">
    <name type="scientific">Massilia agri</name>
    <dbReference type="NCBI Taxonomy" id="1886785"/>
    <lineage>
        <taxon>Bacteria</taxon>
        <taxon>Pseudomonadati</taxon>
        <taxon>Pseudomonadota</taxon>
        <taxon>Betaproteobacteria</taxon>
        <taxon>Burkholderiales</taxon>
        <taxon>Oxalobacteraceae</taxon>
        <taxon>Telluria group</taxon>
        <taxon>Massilia</taxon>
    </lineage>
</organism>
<dbReference type="InterPro" id="IPR003607">
    <property type="entry name" value="HD/PDEase_dom"/>
</dbReference>
<dbReference type="SUPFAM" id="SSF52172">
    <property type="entry name" value="CheY-like"/>
    <property type="match status" value="1"/>
</dbReference>
<dbReference type="InterPro" id="IPR001789">
    <property type="entry name" value="Sig_transdc_resp-reg_receiver"/>
</dbReference>
<feature type="domain" description="Response regulatory" evidence="2">
    <location>
        <begin position="13"/>
        <end position="129"/>
    </location>
</feature>
<protein>
    <submittedName>
        <fullName evidence="4">Two-component system response regulator</fullName>
    </submittedName>
</protein>
<dbReference type="Pfam" id="PF00072">
    <property type="entry name" value="Response_reg"/>
    <property type="match status" value="1"/>
</dbReference>
<dbReference type="SMART" id="SM00471">
    <property type="entry name" value="HDc"/>
    <property type="match status" value="1"/>
</dbReference>
<reference evidence="4 5" key="1">
    <citation type="submission" date="2022-08" db="EMBL/GenBank/DDBJ databases">
        <title>Reclassification of Massilia species as members of the genera Telluria, Duganella, Pseudoduganella, Mokoshia gen. nov. and Zemynaea gen. nov. using orthogonal and non-orthogonal genome-based approaches.</title>
        <authorList>
            <person name="Bowman J.P."/>
        </authorList>
    </citation>
    <scope>NUCLEOTIDE SEQUENCE [LARGE SCALE GENOMIC DNA]</scope>
    <source>
        <strain evidence="4 5">JCM 31661</strain>
    </source>
</reference>
<dbReference type="InterPro" id="IPR052020">
    <property type="entry name" value="Cyclic_di-GMP/3'3'-cGAMP_PDE"/>
</dbReference>
<dbReference type="PROSITE" id="PS50110">
    <property type="entry name" value="RESPONSE_REGULATORY"/>
    <property type="match status" value="1"/>
</dbReference>
<feature type="domain" description="HD-GYP" evidence="3">
    <location>
        <begin position="161"/>
        <end position="372"/>
    </location>
</feature>
<dbReference type="Proteomes" id="UP001206572">
    <property type="component" value="Unassembled WGS sequence"/>
</dbReference>
<dbReference type="SMART" id="SM00448">
    <property type="entry name" value="REC"/>
    <property type="match status" value="1"/>
</dbReference>
<dbReference type="Pfam" id="PF13487">
    <property type="entry name" value="HD_5"/>
    <property type="match status" value="1"/>
</dbReference>
<feature type="modified residue" description="4-aspartylphosphate" evidence="1">
    <location>
        <position position="62"/>
    </location>
</feature>
<name>A0ABT2AKY0_9BURK</name>